<dbReference type="PANTHER" id="PTHR37423">
    <property type="entry name" value="SOLUBLE LYTIC MUREIN TRANSGLYCOSYLASE-RELATED"/>
    <property type="match status" value="1"/>
</dbReference>
<dbReference type="RefSeq" id="WP_158355078.1">
    <property type="nucleotide sequence ID" value="NZ_JAHQCX010000030.1"/>
</dbReference>
<accession>A0ABS6KF43</accession>
<protein>
    <submittedName>
        <fullName evidence="2">Transglycosylase SLT domain-containing protein</fullName>
    </submittedName>
</protein>
<evidence type="ECO:0000313" key="2">
    <source>
        <dbReference type="EMBL" id="MBU9729150.1"/>
    </source>
</evidence>
<reference evidence="2 3" key="1">
    <citation type="submission" date="2021-06" db="EMBL/GenBank/DDBJ databases">
        <title>Description of novel taxa of the family Lachnospiraceae.</title>
        <authorList>
            <person name="Chaplin A.V."/>
            <person name="Sokolova S.R."/>
            <person name="Pikina A.P."/>
            <person name="Korzhanova M."/>
            <person name="Belova V."/>
            <person name="Korostin D."/>
            <person name="Efimov B.A."/>
        </authorList>
    </citation>
    <scope>NUCLEOTIDE SEQUENCE [LARGE SCALE GENOMIC DNA]</scope>
    <source>
        <strain evidence="2 3">ASD4241</strain>
    </source>
</reference>
<comment type="caution">
    <text evidence="2">The sequence shown here is derived from an EMBL/GenBank/DDBJ whole genome shotgun (WGS) entry which is preliminary data.</text>
</comment>
<dbReference type="PANTHER" id="PTHR37423:SF2">
    <property type="entry name" value="MEMBRANE-BOUND LYTIC MUREIN TRANSGLYCOSYLASE C"/>
    <property type="match status" value="1"/>
</dbReference>
<name>A0ABS6KF43_9FIRM</name>
<keyword evidence="3" id="KW-1185">Reference proteome</keyword>
<evidence type="ECO:0000313" key="3">
    <source>
        <dbReference type="Proteomes" id="UP001314681"/>
    </source>
</evidence>
<dbReference type="InterPro" id="IPR023346">
    <property type="entry name" value="Lysozyme-like_dom_sf"/>
</dbReference>
<dbReference type="Pfam" id="PF01464">
    <property type="entry name" value="SLT"/>
    <property type="match status" value="1"/>
</dbReference>
<sequence length="167" mass="19020">MIMDKVKRTILMVPALAILAAAVRPMHIQGDEALESRVYLRTYIEATSAEYNICPELVEAIIEAESNWNPKAVNGQCIGLMQINSYWHQGRMKRLGVTDLTEPRQNILVGIDYLSQLFSENEDIYLVLMKYNMRQDTAYQKWGAGDYSNYAVSVAARSSELEREHGK</sequence>
<organism evidence="2 3">
    <name type="scientific">Diplocloster modestus</name>
    <dbReference type="NCBI Taxonomy" id="2850322"/>
    <lineage>
        <taxon>Bacteria</taxon>
        <taxon>Bacillati</taxon>
        <taxon>Bacillota</taxon>
        <taxon>Clostridia</taxon>
        <taxon>Lachnospirales</taxon>
        <taxon>Lachnospiraceae</taxon>
        <taxon>Diplocloster</taxon>
    </lineage>
</organism>
<gene>
    <name evidence="2" type="ORF">KTH90_24475</name>
</gene>
<evidence type="ECO:0000259" key="1">
    <source>
        <dbReference type="Pfam" id="PF01464"/>
    </source>
</evidence>
<proteinExistence type="predicted"/>
<dbReference type="SUPFAM" id="SSF53955">
    <property type="entry name" value="Lysozyme-like"/>
    <property type="match status" value="1"/>
</dbReference>
<feature type="domain" description="Transglycosylase SLT" evidence="1">
    <location>
        <begin position="43"/>
        <end position="133"/>
    </location>
</feature>
<dbReference type="Proteomes" id="UP001314681">
    <property type="component" value="Unassembled WGS sequence"/>
</dbReference>
<dbReference type="Gene3D" id="1.10.530.10">
    <property type="match status" value="1"/>
</dbReference>
<dbReference type="EMBL" id="JAHQCX010000030">
    <property type="protein sequence ID" value="MBU9729150.1"/>
    <property type="molecule type" value="Genomic_DNA"/>
</dbReference>
<dbReference type="InterPro" id="IPR008258">
    <property type="entry name" value="Transglycosylase_SLT_dom_1"/>
</dbReference>